<reference evidence="2 3" key="1">
    <citation type="submission" date="2019-04" db="EMBL/GenBank/DDBJ databases">
        <title>Flavobacterium sp. nov. isolated from construction timber.</title>
        <authorList>
            <person name="Lin S.-Y."/>
            <person name="Chang C.-T."/>
            <person name="Young C.-C."/>
        </authorList>
    </citation>
    <scope>NUCLEOTIDE SEQUENCE [LARGE SCALE GENOMIC DNA]</scope>
    <source>
        <strain evidence="2 3">CC-CTC003</strain>
    </source>
</reference>
<feature type="chain" id="PRO_5020329945" description="YD repeat-containing protein" evidence="1">
    <location>
        <begin position="20"/>
        <end position="1119"/>
    </location>
</feature>
<evidence type="ECO:0000313" key="2">
    <source>
        <dbReference type="EMBL" id="THF53145.1"/>
    </source>
</evidence>
<dbReference type="Proteomes" id="UP000307507">
    <property type="component" value="Unassembled WGS sequence"/>
</dbReference>
<keyword evidence="1" id="KW-0732">Signal</keyword>
<comment type="caution">
    <text evidence="2">The sequence shown here is derived from an EMBL/GenBank/DDBJ whole genome shotgun (WGS) entry which is preliminary data.</text>
</comment>
<proteinExistence type="predicted"/>
<evidence type="ECO:0000313" key="3">
    <source>
        <dbReference type="Proteomes" id="UP000307507"/>
    </source>
</evidence>
<dbReference type="RefSeq" id="WP_136401668.1">
    <property type="nucleotide sequence ID" value="NZ_SSNZ01000001.1"/>
</dbReference>
<name>A0A4S4A5D0_9FLAO</name>
<dbReference type="AlphaFoldDB" id="A0A4S4A5D0"/>
<protein>
    <recommendedName>
        <fullName evidence="4">YD repeat-containing protein</fullName>
    </recommendedName>
</protein>
<feature type="signal peptide" evidence="1">
    <location>
        <begin position="1"/>
        <end position="19"/>
    </location>
</feature>
<organism evidence="2 3">
    <name type="scientific">Flavobacterium supellecticarium</name>
    <dbReference type="NCBI Taxonomy" id="2565924"/>
    <lineage>
        <taxon>Bacteria</taxon>
        <taxon>Pseudomonadati</taxon>
        <taxon>Bacteroidota</taxon>
        <taxon>Flavobacteriia</taxon>
        <taxon>Flavobacteriales</taxon>
        <taxon>Flavobacteriaceae</taxon>
        <taxon>Flavobacterium</taxon>
    </lineage>
</organism>
<sequence>MKKILFTLLLLGLYGITMAQEAFPESPTALVVPQITNPSVDAQAITKFGDIPISEYTGMVNAAIPLYTLKSGNLSLPINLDYNAAGVKVSQTATWTGINWVLNAGGVITRTVHDKGDEADNPDGRMTADTIVPAGFLNGSAYAGWINLTLAKRRKLVDIKPDIFYFNFPGYSGSFFLDKQFKPRLVKADSNLKIEIVGTDSNLRTRLRQSNEFCITTPEGVKYYFGGDNATETSFLGNRIDNPYVPTGYYLTKIQHPISGTITLEYLSDSVNRNIRLETNESVTVKIAGLPTEHRDCIQPAYSEMSHDINTSYNIIASGKTLSKIKGNQGATEITFNSTPGSATHYRKVLNSIVIKEDNTILNTIDLNYYFPQTQSTSERFFLTKVEFNKNKNYGSGRKYEQYELEYFEPNELPNRDSQAKDVLGYYNGKWGNTIALPKNFDHYFHNYYSNFADRSSDLTYAVKGALKKIIFPTKGYSEFEYEMVKSKELDYGGGVQMNIWRNNPGRNPVNKTSTTASMMGDSYQNPDGTFGFLGVYMDQTIKGIANIISNSQMGHTDVIVLKITDITDNTVQNFTFRMPDGNQEIGSGSYNFSIEFTFDIRKDHKYSLQLSNNYQFSTTQFDAEVYFAYVKGVRLVDDGPLRVKRVTDYNAETENAYIKRYYYSSLANLNKNPLELAVFKKNYAYTTDWALVRCCSGGSEGSLLHDQQWGLGFRTLSSQSQIPLNQLEGKYEEVIVSFGGDNFELGGKYKRFYNVPLAINEDLHVADGSVFQQERNIYFGNAEDIYHGTLMEETDLIKRGNSLNMVRQQTYKYQYEDIANISGIIGGYCYYNCLFPASSASSFDLAKYTLIARKKQLIQKKTVDFVGPTLSTAITTTEDYHYGSLIGLPTSIISSTSEDGLVSYVNYVYADQPHLITNATPIQNAAMAKLLELNMISEPMMVKTFKGPSDGLPTAVGTKVTLFKSWNNNPNRILPEIVRFSKGTGALEDRILIEKYDGFGNMAQVRQKDGSRTYYQYNGRNQLMLKIENYIPVDSDDTANPIPLPELTPGSPCGLSQSYPGSIVTFFYYDAVTKLLARTVDTNCRNTYYEYDSLLRLKRIKDHDGNIIEEYDTNYRTN</sequence>
<evidence type="ECO:0000256" key="1">
    <source>
        <dbReference type="SAM" id="SignalP"/>
    </source>
</evidence>
<dbReference type="Gene3D" id="2.180.10.10">
    <property type="entry name" value="RHS repeat-associated core"/>
    <property type="match status" value="1"/>
</dbReference>
<accession>A0A4S4A5D0</accession>
<gene>
    <name evidence="2" type="ORF">E6C50_02775</name>
</gene>
<dbReference type="OrthoDB" id="9814627at2"/>
<dbReference type="EMBL" id="SSNZ01000001">
    <property type="protein sequence ID" value="THF53145.1"/>
    <property type="molecule type" value="Genomic_DNA"/>
</dbReference>
<evidence type="ECO:0008006" key="4">
    <source>
        <dbReference type="Google" id="ProtNLM"/>
    </source>
</evidence>
<keyword evidence="3" id="KW-1185">Reference proteome</keyword>